<organism evidence="1 2">
    <name type="scientific">Streptococcus gordonii</name>
    <dbReference type="NCBI Taxonomy" id="1302"/>
    <lineage>
        <taxon>Bacteria</taxon>
        <taxon>Bacillati</taxon>
        <taxon>Bacillota</taxon>
        <taxon>Bacilli</taxon>
        <taxon>Lactobacillales</taxon>
        <taxon>Streptococcaceae</taxon>
        <taxon>Streptococcus</taxon>
    </lineage>
</organism>
<name>A0A139NET8_STRGN</name>
<protein>
    <submittedName>
        <fullName evidence="1">Uncharacterized protein</fullName>
    </submittedName>
</protein>
<gene>
    <name evidence="1" type="ORF">SGODD07_00215</name>
</gene>
<accession>A0A139NET8</accession>
<sequence>MKMKLFNQDKRPLKAQKISKEEIEKTRLGCASSQYYFWLQYSH</sequence>
<evidence type="ECO:0000313" key="2">
    <source>
        <dbReference type="Proteomes" id="UP000070096"/>
    </source>
</evidence>
<proteinExistence type="predicted"/>
<dbReference type="AlphaFoldDB" id="A0A139NET8"/>
<dbReference type="PATRIC" id="fig|1302.21.peg.240"/>
<evidence type="ECO:0000313" key="1">
    <source>
        <dbReference type="EMBL" id="KXT74363.1"/>
    </source>
</evidence>
<dbReference type="Proteomes" id="UP000070096">
    <property type="component" value="Unassembled WGS sequence"/>
</dbReference>
<dbReference type="EMBL" id="LQRC01000034">
    <property type="protein sequence ID" value="KXT74363.1"/>
    <property type="molecule type" value="Genomic_DNA"/>
</dbReference>
<reference evidence="1 2" key="1">
    <citation type="submission" date="2016-01" db="EMBL/GenBank/DDBJ databases">
        <title>Highly variable Streptococcus oralis are common among viridans streptococci isolated from primates.</title>
        <authorList>
            <person name="Denapaite D."/>
            <person name="Rieger M."/>
            <person name="Koendgen S."/>
            <person name="Brueckner R."/>
            <person name="Ochigava I."/>
            <person name="Kappeler P."/>
            <person name="Maetz-Rensing K."/>
            <person name="Leendertz F."/>
            <person name="Hakenbeck R."/>
        </authorList>
    </citation>
    <scope>NUCLEOTIDE SEQUENCE [LARGE SCALE GENOMIC DNA]</scope>
    <source>
        <strain evidence="1 2">DD07</strain>
    </source>
</reference>
<comment type="caution">
    <text evidence="1">The sequence shown here is derived from an EMBL/GenBank/DDBJ whole genome shotgun (WGS) entry which is preliminary data.</text>
</comment>